<evidence type="ECO:0000313" key="2">
    <source>
        <dbReference type="Proteomes" id="UP000499080"/>
    </source>
</evidence>
<dbReference type="EMBL" id="BGPR01013799">
    <property type="protein sequence ID" value="GBN62302.1"/>
    <property type="molecule type" value="Genomic_DNA"/>
</dbReference>
<evidence type="ECO:0000313" key="1">
    <source>
        <dbReference type="EMBL" id="GBN62302.1"/>
    </source>
</evidence>
<name>A0A4Y2QFT6_ARAVE</name>
<organism evidence="1 2">
    <name type="scientific">Araneus ventricosus</name>
    <name type="common">Orbweaver spider</name>
    <name type="synonym">Epeira ventricosa</name>
    <dbReference type="NCBI Taxonomy" id="182803"/>
    <lineage>
        <taxon>Eukaryota</taxon>
        <taxon>Metazoa</taxon>
        <taxon>Ecdysozoa</taxon>
        <taxon>Arthropoda</taxon>
        <taxon>Chelicerata</taxon>
        <taxon>Arachnida</taxon>
        <taxon>Araneae</taxon>
        <taxon>Araneomorphae</taxon>
        <taxon>Entelegynae</taxon>
        <taxon>Araneoidea</taxon>
        <taxon>Araneidae</taxon>
        <taxon>Araneus</taxon>
    </lineage>
</organism>
<proteinExistence type="predicted"/>
<reference evidence="1 2" key="1">
    <citation type="journal article" date="2019" name="Sci. Rep.">
        <title>Orb-weaving spider Araneus ventricosus genome elucidates the spidroin gene catalogue.</title>
        <authorList>
            <person name="Kono N."/>
            <person name="Nakamura H."/>
            <person name="Ohtoshi R."/>
            <person name="Moran D.A.P."/>
            <person name="Shinohara A."/>
            <person name="Yoshida Y."/>
            <person name="Fujiwara M."/>
            <person name="Mori M."/>
            <person name="Tomita M."/>
            <person name="Arakawa K."/>
        </authorList>
    </citation>
    <scope>NUCLEOTIDE SEQUENCE [LARGE SCALE GENOMIC DNA]</scope>
</reference>
<dbReference type="AlphaFoldDB" id="A0A4Y2QFT6"/>
<comment type="caution">
    <text evidence="1">The sequence shown here is derived from an EMBL/GenBank/DDBJ whole genome shotgun (WGS) entry which is preliminary data.</text>
</comment>
<protein>
    <submittedName>
        <fullName evidence="1">Uncharacterized protein</fullName>
    </submittedName>
</protein>
<sequence length="287" mass="32136">MTTWNSAISSLYVSITSSTTRGRRTLLYQSVRQYHFKHSPWPPGTLLYQESCVSITSSTVHDHLELCHIKSVRHYHFKHNPGPAWNSAISESGRLELCYIKSVRHYHFNHNPGPLGTLLYQVCTSPHFNPQPRALGLYIKSVRHYHFKHNPGPLGTLPYQVWPVGITLSTTGVLGTLLYRICTSISLQQSMTARNSAISSLYVTITSSTTQGRLELCHIKSVRHYHFNHNPGPLESAISSVYVTITSTTTQGAWALLYQVCTSLSLQAQPRAAWNSAISRICTSVSL</sequence>
<accession>A0A4Y2QFT6</accession>
<keyword evidence="2" id="KW-1185">Reference proteome</keyword>
<dbReference type="Proteomes" id="UP000499080">
    <property type="component" value="Unassembled WGS sequence"/>
</dbReference>
<gene>
    <name evidence="1" type="ORF">AVEN_106842_1</name>
</gene>